<feature type="domain" description="ABC transporter substrate-binding protein PnrA-like" evidence="8">
    <location>
        <begin position="78"/>
        <end position="378"/>
    </location>
</feature>
<dbReference type="EMBL" id="FOKG01000008">
    <property type="protein sequence ID" value="SFB33216.1"/>
    <property type="molecule type" value="Genomic_DNA"/>
</dbReference>
<accession>A0A1I1A778</accession>
<dbReference type="PANTHER" id="PTHR34296:SF2">
    <property type="entry name" value="ABC TRANSPORTER GUANOSINE-BINDING PROTEIN NUPN"/>
    <property type="match status" value="1"/>
</dbReference>
<sequence length="382" mass="38939">MRSLRGGRIVAIAAAGVLALAGCAKDSGSNDNASGSEGGNAGECVTAEAPPAPPAAASSESAAGADVDASKLKVGLAYDVGGRGDASFNDAAAAGVDRAVEQMGVADTTESTASATEDEASKQQRLSQMANEGFNPIIAVGFAYAEALKAVAPKFPDTQFAIVDDNSVEAENVTPLVFAEEEGSFLAGVAAVYKSENCHIGFVGGVDTPLIHKFEAGFLQGAKAASDKVKIENDYLTPAGDISGFQDPGKGNVVASAQVDKGADVLYHAAGASGKGVFEAAKSGNAKAIGVDSDQYNQKTLASVKDVIITSMIKRVDVAVFDYIAAVAKDDVSTLPERFNLEVDGVGYSTSGGMIDDIVPQLEGYKQQIVDGAITVSDKPEN</sequence>
<evidence type="ECO:0000259" key="8">
    <source>
        <dbReference type="Pfam" id="PF02608"/>
    </source>
</evidence>
<dbReference type="Pfam" id="PF02608">
    <property type="entry name" value="Bmp"/>
    <property type="match status" value="1"/>
</dbReference>
<organism evidence="9 10">
    <name type="scientific">Amycolatopsis marina</name>
    <dbReference type="NCBI Taxonomy" id="490629"/>
    <lineage>
        <taxon>Bacteria</taxon>
        <taxon>Bacillati</taxon>
        <taxon>Actinomycetota</taxon>
        <taxon>Actinomycetes</taxon>
        <taxon>Pseudonocardiales</taxon>
        <taxon>Pseudonocardiaceae</taxon>
        <taxon>Amycolatopsis</taxon>
    </lineage>
</organism>
<dbReference type="STRING" id="490629.SAMN05216266_108203"/>
<dbReference type="InterPro" id="IPR003760">
    <property type="entry name" value="PnrA-like"/>
</dbReference>
<name>A0A1I1A778_9PSEU</name>
<keyword evidence="10" id="KW-1185">Reference proteome</keyword>
<dbReference type="PROSITE" id="PS51257">
    <property type="entry name" value="PROKAR_LIPOPROTEIN"/>
    <property type="match status" value="1"/>
</dbReference>
<evidence type="ECO:0000256" key="6">
    <source>
        <dbReference type="SAM" id="MobiDB-lite"/>
    </source>
</evidence>
<keyword evidence="3 7" id="KW-0732">Signal</keyword>
<evidence type="ECO:0000256" key="2">
    <source>
        <dbReference type="ARBA" id="ARBA00022475"/>
    </source>
</evidence>
<feature type="compositionally biased region" description="Low complexity" evidence="6">
    <location>
        <begin position="55"/>
        <end position="65"/>
    </location>
</feature>
<dbReference type="Proteomes" id="UP000243799">
    <property type="component" value="Unassembled WGS sequence"/>
</dbReference>
<feature type="compositionally biased region" description="Low complexity" evidence="6">
    <location>
        <begin position="106"/>
        <end position="115"/>
    </location>
</feature>
<dbReference type="Gene3D" id="3.40.50.2300">
    <property type="match status" value="2"/>
</dbReference>
<dbReference type="GO" id="GO:0005886">
    <property type="term" value="C:plasma membrane"/>
    <property type="evidence" value="ECO:0007669"/>
    <property type="project" value="UniProtKB-SubCell"/>
</dbReference>
<feature type="region of interest" description="Disordered" evidence="6">
    <location>
        <begin position="26"/>
        <end position="65"/>
    </location>
</feature>
<feature type="chain" id="PRO_5038404613" evidence="7">
    <location>
        <begin position="25"/>
        <end position="382"/>
    </location>
</feature>
<dbReference type="AlphaFoldDB" id="A0A1I1A778"/>
<keyword evidence="2" id="KW-1003">Cell membrane</keyword>
<keyword evidence="4" id="KW-0472">Membrane</keyword>
<dbReference type="InterPro" id="IPR050957">
    <property type="entry name" value="BMP_lipoprotein"/>
</dbReference>
<gene>
    <name evidence="9" type="ORF">SAMN05216266_108203</name>
</gene>
<evidence type="ECO:0000313" key="10">
    <source>
        <dbReference type="Proteomes" id="UP000243799"/>
    </source>
</evidence>
<evidence type="ECO:0000256" key="3">
    <source>
        <dbReference type="ARBA" id="ARBA00022729"/>
    </source>
</evidence>
<evidence type="ECO:0000256" key="7">
    <source>
        <dbReference type="SAM" id="SignalP"/>
    </source>
</evidence>
<evidence type="ECO:0000256" key="5">
    <source>
        <dbReference type="ARBA" id="ARBA00023288"/>
    </source>
</evidence>
<evidence type="ECO:0000256" key="4">
    <source>
        <dbReference type="ARBA" id="ARBA00023136"/>
    </source>
</evidence>
<protein>
    <submittedName>
        <fullName evidence="9">Nucleoside-binding protein</fullName>
    </submittedName>
</protein>
<comment type="subcellular location">
    <subcellularLocation>
        <location evidence="1">Cell membrane</location>
    </subcellularLocation>
</comment>
<keyword evidence="5" id="KW-0449">Lipoprotein</keyword>
<feature type="region of interest" description="Disordered" evidence="6">
    <location>
        <begin position="104"/>
        <end position="126"/>
    </location>
</feature>
<reference evidence="10" key="1">
    <citation type="submission" date="2016-10" db="EMBL/GenBank/DDBJ databases">
        <authorList>
            <person name="Varghese N."/>
            <person name="Submissions S."/>
        </authorList>
    </citation>
    <scope>NUCLEOTIDE SEQUENCE [LARGE SCALE GENOMIC DNA]</scope>
    <source>
        <strain evidence="10">CGMCC 4.3568</strain>
    </source>
</reference>
<evidence type="ECO:0000256" key="1">
    <source>
        <dbReference type="ARBA" id="ARBA00004236"/>
    </source>
</evidence>
<feature type="signal peptide" evidence="7">
    <location>
        <begin position="1"/>
        <end position="24"/>
    </location>
</feature>
<proteinExistence type="predicted"/>
<evidence type="ECO:0000313" key="9">
    <source>
        <dbReference type="EMBL" id="SFB33216.1"/>
    </source>
</evidence>
<dbReference type="CDD" id="cd06354">
    <property type="entry name" value="PBP1_PrnA-like"/>
    <property type="match status" value="1"/>
</dbReference>
<dbReference type="PANTHER" id="PTHR34296">
    <property type="entry name" value="TRANSCRIPTIONAL ACTIVATOR PROTEIN MED"/>
    <property type="match status" value="1"/>
</dbReference>